<dbReference type="PANTHER" id="PTHR42648:SF18">
    <property type="entry name" value="RETROTRANSPOSON, UNCLASSIFIED-LIKE PROTEIN"/>
    <property type="match status" value="1"/>
</dbReference>
<organism evidence="7 8">
    <name type="scientific">Tanacetum coccineum</name>
    <dbReference type="NCBI Taxonomy" id="301880"/>
    <lineage>
        <taxon>Eukaryota</taxon>
        <taxon>Viridiplantae</taxon>
        <taxon>Streptophyta</taxon>
        <taxon>Embryophyta</taxon>
        <taxon>Tracheophyta</taxon>
        <taxon>Spermatophyta</taxon>
        <taxon>Magnoliopsida</taxon>
        <taxon>eudicotyledons</taxon>
        <taxon>Gunneridae</taxon>
        <taxon>Pentapetalae</taxon>
        <taxon>asterids</taxon>
        <taxon>campanulids</taxon>
        <taxon>Asterales</taxon>
        <taxon>Asteraceae</taxon>
        <taxon>Asteroideae</taxon>
        <taxon>Anthemideae</taxon>
        <taxon>Anthemidinae</taxon>
        <taxon>Tanacetum</taxon>
    </lineage>
</organism>
<feature type="region of interest" description="Disordered" evidence="5">
    <location>
        <begin position="350"/>
        <end position="373"/>
    </location>
</feature>
<evidence type="ECO:0000256" key="4">
    <source>
        <dbReference type="SAM" id="Coils"/>
    </source>
</evidence>
<keyword evidence="2" id="KW-0479">Metal-binding</keyword>
<dbReference type="Gene3D" id="3.30.420.10">
    <property type="entry name" value="Ribonuclease H-like superfamily/Ribonuclease H"/>
    <property type="match status" value="1"/>
</dbReference>
<keyword evidence="3" id="KW-0378">Hydrolase</keyword>
<dbReference type="InterPro" id="IPR054722">
    <property type="entry name" value="PolX-like_BBD"/>
</dbReference>
<feature type="coiled-coil region" evidence="4">
    <location>
        <begin position="119"/>
        <end position="230"/>
    </location>
</feature>
<evidence type="ECO:0000256" key="3">
    <source>
        <dbReference type="ARBA" id="ARBA00022801"/>
    </source>
</evidence>
<evidence type="ECO:0000259" key="6">
    <source>
        <dbReference type="PROSITE" id="PS50994"/>
    </source>
</evidence>
<comment type="caution">
    <text evidence="7">The sequence shown here is derived from an EMBL/GenBank/DDBJ whole genome shotgun (WGS) entry which is preliminary data.</text>
</comment>
<dbReference type="InterPro" id="IPR025724">
    <property type="entry name" value="GAG-pre-integrase_dom"/>
</dbReference>
<feature type="domain" description="Integrase catalytic" evidence="6">
    <location>
        <begin position="788"/>
        <end position="940"/>
    </location>
</feature>
<reference evidence="7" key="2">
    <citation type="submission" date="2022-01" db="EMBL/GenBank/DDBJ databases">
        <authorList>
            <person name="Yamashiro T."/>
            <person name="Shiraishi A."/>
            <person name="Satake H."/>
            <person name="Nakayama K."/>
        </authorList>
    </citation>
    <scope>NUCLEOTIDE SEQUENCE</scope>
</reference>
<evidence type="ECO:0000313" key="7">
    <source>
        <dbReference type="EMBL" id="GJT02577.1"/>
    </source>
</evidence>
<dbReference type="Pfam" id="PF22936">
    <property type="entry name" value="Pol_BBD"/>
    <property type="match status" value="1"/>
</dbReference>
<keyword evidence="4" id="KW-0175">Coiled coil</keyword>
<dbReference type="Pfam" id="PF13976">
    <property type="entry name" value="gag_pre-integrs"/>
    <property type="match status" value="1"/>
</dbReference>
<protein>
    <submittedName>
        <fullName evidence="7">Retrovirus-related pol polyprotein from transposon TNT 1-94</fullName>
    </submittedName>
</protein>
<dbReference type="EMBL" id="BQNB010012360">
    <property type="protein sequence ID" value="GJT02577.1"/>
    <property type="molecule type" value="Genomic_DNA"/>
</dbReference>
<dbReference type="InterPro" id="IPR012337">
    <property type="entry name" value="RNaseH-like_sf"/>
</dbReference>
<accession>A0ABQ5AM65</accession>
<dbReference type="SUPFAM" id="SSF53098">
    <property type="entry name" value="Ribonuclease H-like"/>
    <property type="match status" value="1"/>
</dbReference>
<evidence type="ECO:0000313" key="8">
    <source>
        <dbReference type="Proteomes" id="UP001151760"/>
    </source>
</evidence>
<dbReference type="PANTHER" id="PTHR42648">
    <property type="entry name" value="TRANSPOSASE, PUTATIVE-RELATED"/>
    <property type="match status" value="1"/>
</dbReference>
<keyword evidence="1" id="KW-0645">Protease</keyword>
<dbReference type="Pfam" id="PF00665">
    <property type="entry name" value="rve"/>
    <property type="match status" value="1"/>
</dbReference>
<evidence type="ECO:0000256" key="2">
    <source>
        <dbReference type="ARBA" id="ARBA00022723"/>
    </source>
</evidence>
<dbReference type="InterPro" id="IPR001584">
    <property type="entry name" value="Integrase_cat-core"/>
</dbReference>
<evidence type="ECO:0000256" key="1">
    <source>
        <dbReference type="ARBA" id="ARBA00022670"/>
    </source>
</evidence>
<evidence type="ECO:0000256" key="5">
    <source>
        <dbReference type="SAM" id="MobiDB-lite"/>
    </source>
</evidence>
<reference evidence="7" key="1">
    <citation type="journal article" date="2022" name="Int. J. Mol. Sci.">
        <title>Draft Genome of Tanacetum Coccineum: Genomic Comparison of Closely Related Tanacetum-Family Plants.</title>
        <authorList>
            <person name="Yamashiro T."/>
            <person name="Shiraishi A."/>
            <person name="Nakayama K."/>
            <person name="Satake H."/>
        </authorList>
    </citation>
    <scope>NUCLEOTIDE SEQUENCE</scope>
</reference>
<dbReference type="InterPro" id="IPR039537">
    <property type="entry name" value="Retrotran_Ty1/copia-like"/>
</dbReference>
<dbReference type="InterPro" id="IPR013103">
    <property type="entry name" value="RVT_2"/>
</dbReference>
<dbReference type="Proteomes" id="UP001151760">
    <property type="component" value="Unassembled WGS sequence"/>
</dbReference>
<dbReference type="Pfam" id="PF07727">
    <property type="entry name" value="RVT_2"/>
    <property type="match status" value="1"/>
</dbReference>
<name>A0ABQ5AM65_9ASTR</name>
<sequence>MRHRRWIELFSDYDCEIRYHPGKENVVADALTDENVETVSSYDAKAGSQVHASSKVHEQVSHGKRKTIIQTMDDDQIDSNIIFDDPFMENNGGTSEHDSTAHDEYREIQMLAYNVQREAENQKRLNNELIKQKDLLQRELETFKDRVKTFESKTFQYSTYKETCDELERELRNDKDTIDRLVKEKEKIQNDFLKVENEKIIIQHETQLEKKAFKEREDRYLDDILDLEEKLSSHDRIVYKMGQSIQTIHMLGKKPNKVYDPFLKARLGYTNHVRLKKAIAAQPKMYDGDLIHSNKLGIHTTDSEETLEDAEESRNKMRHKMVQIDYEKLNALYETFVPQQELSAEQTYFSIPSTSDNGSTSKDVPSESPEQQKHELLKVELEKSASDSRDIQANLLKRIKILENDFQRSQAQKKLSTLHDENVLKHQVESTVKERENIKLEFQKFFNSIKATRAQHQNEINEMFEDVTQKTYAYDDVRAQNQDLLMAVQIVLEDKSKDNKSKTNVLKNTKSSSTYVLKTTNSVCLDSNKCETKPLNVCQTNACITSSKTVNAVNDGLNIVCISCGLDVFLHSHEKCVARNALTRKSSVKRALFTSPVAAKSKSLGATSVVAKSRFSVAKTPTATNKVIQLMLWIVDSGCSKHMTGNLQLLRNFIEKFIGTACFRNDHFTAITGYGDYVQGNLIICHVYYVKGLGNNLFSVGQFCDEDLEVAIRSNTCYVLNLEGDDLLTDTSTKSWLWHRRLSHLNFGTINQLTSHDLVDGLPKFKYHNNHLCSACEQGKSKKASLPPKLVPSTESKLELIHIDLCRPMRAASINGKKYILVIVDDYSRYTWAYFLRTKDEAPDMIINFVNQVQRNLKASILTIRTNNGTEFKNKKLRDFYAKLGIVYKTPIARTPQQNGVVKRRNRTLIEAARTMLIFSKVPEFLWAEAIATACFTQNRSIMKPKADIGIFVDYSESSCGFRIYNLRTKKIMETIHVKFDELTAMAFECNNLEPGMNCMNFNDLSEDSQSVPSTSDLDNLFGPIYEEYYPTSSNKVFDNSSANTLDNDHISSSSSIVVDQDDAPKIVSSSEEQVVTDPNSPILNEVADEFVQEDVADFDGNMIHNALQTSEFDVVESSSTYQDPSNTHQFHQQRRSIDRWTKNHPLEQVIGDPSKPVMTRKRLQTDVEVCIWIESMQDELNQFKRLDAWELVECHVGRNIIKKGGIDFEELFAPVARLEAVRIFVAYAAHMKFPIFQMDVKTSFLNGPLKEEVHQSPQGICISQSQYTMDILKKHGMEKCDIVSTPMATTKLDADLQGTLVNQTRYRSMIGGLMYLTASRPDIAFATFVCACYQARPTKKHLKEVKRIFCYLRQFINMGLWYSKDSGFELTAYADADHAGCNDH</sequence>
<dbReference type="PROSITE" id="PS50994">
    <property type="entry name" value="INTEGRASE"/>
    <property type="match status" value="1"/>
</dbReference>
<feature type="compositionally biased region" description="Polar residues" evidence="5">
    <location>
        <begin position="350"/>
        <end position="363"/>
    </location>
</feature>
<proteinExistence type="predicted"/>
<keyword evidence="8" id="KW-1185">Reference proteome</keyword>
<gene>
    <name evidence="7" type="ORF">Tco_0823746</name>
</gene>
<dbReference type="Pfam" id="PF25597">
    <property type="entry name" value="SH3_retrovirus"/>
    <property type="match status" value="1"/>
</dbReference>
<dbReference type="InterPro" id="IPR036397">
    <property type="entry name" value="RNaseH_sf"/>
</dbReference>
<dbReference type="InterPro" id="IPR057670">
    <property type="entry name" value="SH3_retrovirus"/>
</dbReference>